<gene>
    <name evidence="1" type="ORF">ACFQEV_00530</name>
</gene>
<organism evidence="1 2">
    <name type="scientific">Halopelagius fulvigenes</name>
    <dbReference type="NCBI Taxonomy" id="1198324"/>
    <lineage>
        <taxon>Archaea</taxon>
        <taxon>Methanobacteriati</taxon>
        <taxon>Methanobacteriota</taxon>
        <taxon>Stenosarchaea group</taxon>
        <taxon>Halobacteria</taxon>
        <taxon>Halobacteriales</taxon>
        <taxon>Haloferacaceae</taxon>
    </lineage>
</organism>
<dbReference type="RefSeq" id="WP_379691928.1">
    <property type="nucleotide sequence ID" value="NZ_JBHSXH010000003.1"/>
</dbReference>
<dbReference type="AlphaFoldDB" id="A0ABD5TSC4"/>
<accession>A0ABD5TSC4</accession>
<comment type="caution">
    <text evidence="1">The sequence shown here is derived from an EMBL/GenBank/DDBJ whole genome shotgun (WGS) entry which is preliminary data.</text>
</comment>
<keyword evidence="2" id="KW-1185">Reference proteome</keyword>
<dbReference type="Proteomes" id="UP001596408">
    <property type="component" value="Unassembled WGS sequence"/>
</dbReference>
<protein>
    <submittedName>
        <fullName evidence="1">Uncharacterized protein</fullName>
    </submittedName>
</protein>
<proteinExistence type="predicted"/>
<reference evidence="1 2" key="1">
    <citation type="journal article" date="2019" name="Int. J. Syst. Evol. Microbiol.">
        <title>The Global Catalogue of Microorganisms (GCM) 10K type strain sequencing project: providing services to taxonomists for standard genome sequencing and annotation.</title>
        <authorList>
            <consortium name="The Broad Institute Genomics Platform"/>
            <consortium name="The Broad Institute Genome Sequencing Center for Infectious Disease"/>
            <person name="Wu L."/>
            <person name="Ma J."/>
        </authorList>
    </citation>
    <scope>NUCLEOTIDE SEQUENCE [LARGE SCALE GENOMIC DNA]</scope>
    <source>
        <strain evidence="1 2">YIM 94188</strain>
    </source>
</reference>
<evidence type="ECO:0000313" key="2">
    <source>
        <dbReference type="Proteomes" id="UP001596408"/>
    </source>
</evidence>
<sequence>MTDYRTVVAPAVFTVLTVTPFADEPEYREYEVGSDDLPLFLESMADEQHAERVVTVERGEREDEQ</sequence>
<evidence type="ECO:0000313" key="1">
    <source>
        <dbReference type="EMBL" id="MFC6823496.1"/>
    </source>
</evidence>
<dbReference type="EMBL" id="JBHSXH010000003">
    <property type="protein sequence ID" value="MFC6823496.1"/>
    <property type="molecule type" value="Genomic_DNA"/>
</dbReference>
<name>A0ABD5TSC4_9EURY</name>